<protein>
    <recommendedName>
        <fullName evidence="8">Hydroxysteroid dehydrogenase-like protein 2</fullName>
    </recommendedName>
</protein>
<evidence type="ECO:0000256" key="6">
    <source>
        <dbReference type="ARBA" id="ARBA00023128"/>
    </source>
</evidence>
<evidence type="ECO:0000313" key="10">
    <source>
        <dbReference type="EMBL" id="KAK2569765.1"/>
    </source>
</evidence>
<dbReference type="PANTHER" id="PTHR42808">
    <property type="entry name" value="HYDROXYSTEROID DEHYDROGENASE-LIKE PROTEIN 2"/>
    <property type="match status" value="1"/>
</dbReference>
<dbReference type="Gene3D" id="3.40.50.720">
    <property type="entry name" value="NAD(P)-binding Rossmann-like Domain"/>
    <property type="match status" value="2"/>
</dbReference>
<dbReference type="PRINTS" id="PR00081">
    <property type="entry name" value="GDHRDH"/>
</dbReference>
<dbReference type="GO" id="GO:0016491">
    <property type="term" value="F:oxidoreductase activity"/>
    <property type="evidence" value="ECO:0007669"/>
    <property type="project" value="UniProtKB-KW"/>
</dbReference>
<keyword evidence="4" id="KW-0521">NADP</keyword>
<keyword evidence="7" id="KW-0576">Peroxisome</keyword>
<evidence type="ECO:0000256" key="5">
    <source>
        <dbReference type="ARBA" id="ARBA00023002"/>
    </source>
</evidence>
<dbReference type="InterPro" id="IPR036527">
    <property type="entry name" value="SCP2_sterol-bd_dom_sf"/>
</dbReference>
<dbReference type="Pfam" id="PF02036">
    <property type="entry name" value="SCP2"/>
    <property type="match status" value="1"/>
</dbReference>
<evidence type="ECO:0000256" key="4">
    <source>
        <dbReference type="ARBA" id="ARBA00022857"/>
    </source>
</evidence>
<comment type="similarity">
    <text evidence="3">Belongs to the short-chain dehydrogenases/reductases (SDR) family.</text>
</comment>
<evidence type="ECO:0000256" key="7">
    <source>
        <dbReference type="ARBA" id="ARBA00023140"/>
    </source>
</evidence>
<dbReference type="GO" id="GO:0005739">
    <property type="term" value="C:mitochondrion"/>
    <property type="evidence" value="ECO:0007669"/>
    <property type="project" value="UniProtKB-SubCell"/>
</dbReference>
<reference evidence="10" key="1">
    <citation type="journal article" date="2023" name="G3 (Bethesda)">
        <title>Whole genome assembly and annotation of the endangered Caribbean coral Acropora cervicornis.</title>
        <authorList>
            <person name="Selwyn J.D."/>
            <person name="Vollmer S.V."/>
        </authorList>
    </citation>
    <scope>NUCLEOTIDE SEQUENCE</scope>
    <source>
        <strain evidence="10">K2</strain>
    </source>
</reference>
<dbReference type="InterPro" id="IPR051935">
    <property type="entry name" value="HSDL2"/>
</dbReference>
<dbReference type="SUPFAM" id="SSF51735">
    <property type="entry name" value="NAD(P)-binding Rossmann-fold domains"/>
    <property type="match status" value="2"/>
</dbReference>
<evidence type="ECO:0000256" key="3">
    <source>
        <dbReference type="ARBA" id="ARBA00006484"/>
    </source>
</evidence>
<dbReference type="SUPFAM" id="SSF55718">
    <property type="entry name" value="SCP-like"/>
    <property type="match status" value="1"/>
</dbReference>
<comment type="caution">
    <text evidence="10">The sequence shown here is derived from an EMBL/GenBank/DDBJ whole genome shotgun (WGS) entry which is preliminary data.</text>
</comment>
<evidence type="ECO:0000256" key="1">
    <source>
        <dbReference type="ARBA" id="ARBA00004173"/>
    </source>
</evidence>
<dbReference type="AlphaFoldDB" id="A0AAD9VDC4"/>
<reference evidence="10" key="2">
    <citation type="journal article" date="2023" name="Science">
        <title>Genomic signatures of disease resistance in endangered staghorn corals.</title>
        <authorList>
            <person name="Vollmer S.V."/>
            <person name="Selwyn J.D."/>
            <person name="Despard B.A."/>
            <person name="Roesel C.L."/>
        </authorList>
    </citation>
    <scope>NUCLEOTIDE SEQUENCE</scope>
    <source>
        <strain evidence="10">K2</strain>
    </source>
</reference>
<dbReference type="InterPro" id="IPR003033">
    <property type="entry name" value="SCP2_sterol-bd_dom"/>
</dbReference>
<evidence type="ECO:0000259" key="9">
    <source>
        <dbReference type="Pfam" id="PF02036"/>
    </source>
</evidence>
<dbReference type="Proteomes" id="UP001249851">
    <property type="component" value="Unassembled WGS sequence"/>
</dbReference>
<dbReference type="InterPro" id="IPR002347">
    <property type="entry name" value="SDR_fam"/>
</dbReference>
<keyword evidence="11" id="KW-1185">Reference proteome</keyword>
<dbReference type="InterPro" id="IPR036291">
    <property type="entry name" value="NAD(P)-bd_dom_sf"/>
</dbReference>
<evidence type="ECO:0000256" key="2">
    <source>
        <dbReference type="ARBA" id="ARBA00004275"/>
    </source>
</evidence>
<dbReference type="Pfam" id="PF00106">
    <property type="entry name" value="adh_short"/>
    <property type="match status" value="2"/>
</dbReference>
<dbReference type="Gene3D" id="3.30.1050.10">
    <property type="entry name" value="SCP2 sterol-binding domain"/>
    <property type="match status" value="1"/>
</dbReference>
<organism evidence="10 11">
    <name type="scientific">Acropora cervicornis</name>
    <name type="common">Staghorn coral</name>
    <dbReference type="NCBI Taxonomy" id="6130"/>
    <lineage>
        <taxon>Eukaryota</taxon>
        <taxon>Metazoa</taxon>
        <taxon>Cnidaria</taxon>
        <taxon>Anthozoa</taxon>
        <taxon>Hexacorallia</taxon>
        <taxon>Scleractinia</taxon>
        <taxon>Astrocoeniina</taxon>
        <taxon>Acroporidae</taxon>
        <taxon>Acropora</taxon>
    </lineage>
</organism>
<accession>A0AAD9VDC4</accession>
<dbReference type="GO" id="GO:0005777">
    <property type="term" value="C:peroxisome"/>
    <property type="evidence" value="ECO:0007669"/>
    <property type="project" value="UniProtKB-SubCell"/>
</dbReference>
<evidence type="ECO:0000313" key="11">
    <source>
        <dbReference type="Proteomes" id="UP001249851"/>
    </source>
</evidence>
<gene>
    <name evidence="10" type="ORF">P5673_005604</name>
</gene>
<dbReference type="EMBL" id="JARQWQ010000009">
    <property type="protein sequence ID" value="KAK2569765.1"/>
    <property type="molecule type" value="Genomic_DNA"/>
</dbReference>
<sequence length="459" mass="49798">MVIVLRKRDPFLATSKAGLFAKDQSSPFPKFPKKLAGKTLFITGASRGIGKAIALKAARDGANIVIAAKTAKPHPKLPGTIYTAAKEVEDAGGKCLPCAVDIQDEEAVYNAVGEAVKKFGGIDIVVNNASVINLTGTLETTMKKYDLMSRVNVRGTSKACLPYLKDATNPHILNITVPLNMRHEWFKDNIAIATVAVEVLYDKDTLKYCRKDSIIADAAYVMLTRDSKTRTGEYLYDEEVLMEEGITDFNQYLVSPESPIAGVAEVFEALKSCCNKEVVQMVNAVFEFQLTGKEPGVWYLDLKDNEGSVGSGKYPGGEVGCTMIMDSEDFVRMFQGHLNPLQLSMLDRLEIKGHKVLALHIPRLMGKLAGRTIFITGASRGIGKAIALKAARDGANIVIAAKTTEPHPKLPGTIYTAAKEVEEAGGKCLPCVVDIRDERTVDEAVKEAVKKFGGIDILV</sequence>
<feature type="domain" description="SCP2" evidence="9">
    <location>
        <begin position="275"/>
        <end position="364"/>
    </location>
</feature>
<dbReference type="PANTHER" id="PTHR42808:SF3">
    <property type="entry name" value="HYDROXYSTEROID DEHYDROGENASE-LIKE PROTEIN 2"/>
    <property type="match status" value="1"/>
</dbReference>
<keyword evidence="5" id="KW-0560">Oxidoreductase</keyword>
<evidence type="ECO:0000256" key="8">
    <source>
        <dbReference type="ARBA" id="ARBA00040243"/>
    </source>
</evidence>
<proteinExistence type="inferred from homology"/>
<name>A0AAD9VDC4_ACRCE</name>
<comment type="subcellular location">
    <subcellularLocation>
        <location evidence="1">Mitochondrion</location>
    </subcellularLocation>
    <subcellularLocation>
        <location evidence="2">Peroxisome</location>
    </subcellularLocation>
</comment>
<keyword evidence="6" id="KW-0496">Mitochondrion</keyword>